<dbReference type="PANTHER" id="PTHR43038:SF3">
    <property type="entry name" value="ABC TRANSPORTER G FAMILY MEMBER 20 ISOFORM X1"/>
    <property type="match status" value="1"/>
</dbReference>
<dbReference type="AlphaFoldDB" id="A0A542ZA39"/>
<evidence type="ECO:0000313" key="5">
    <source>
        <dbReference type="Proteomes" id="UP000315389"/>
    </source>
</evidence>
<comment type="caution">
    <text evidence="4">The sequence shown here is derived from an EMBL/GenBank/DDBJ whole genome shotgun (WGS) entry which is preliminary data.</text>
</comment>
<dbReference type="RefSeq" id="WP_142122225.1">
    <property type="nucleotide sequence ID" value="NZ_BAAASV010000002.1"/>
</dbReference>
<keyword evidence="2 4" id="KW-0067">ATP-binding</keyword>
<dbReference type="GO" id="GO:0016887">
    <property type="term" value="F:ATP hydrolysis activity"/>
    <property type="evidence" value="ECO:0007669"/>
    <property type="project" value="InterPro"/>
</dbReference>
<dbReference type="InterPro" id="IPR003439">
    <property type="entry name" value="ABC_transporter-like_ATP-bd"/>
</dbReference>
<dbReference type="GO" id="GO:0005524">
    <property type="term" value="F:ATP binding"/>
    <property type="evidence" value="ECO:0007669"/>
    <property type="project" value="UniProtKB-KW"/>
</dbReference>
<dbReference type="SUPFAM" id="SSF52540">
    <property type="entry name" value="P-loop containing nucleoside triphosphate hydrolases"/>
    <property type="match status" value="1"/>
</dbReference>
<sequence>MNTGRSARPEFADDATAAVTVRSLRVERGGALVLPGISLSVPAGKITGLLGPSGSGKTTLMRAIMGIQLVASGTVTVLGEPAGDPGLRRRIGYVTQAPSVYSDLTVRENADYFARIALGRGGAPRQAADDVLERVGLADRGKQLVGTLSGGQRSRVSLACALLGSPDLLVLDEPTVGLDPVLRASLWELFRQLAGSGCSLLISSHVMDEATHCDQLLLLRAGELVFHGPPNALLERTGAASADEAFLQIASTGREGDE</sequence>
<dbReference type="CDD" id="cd03230">
    <property type="entry name" value="ABC_DR_subfamily_A"/>
    <property type="match status" value="1"/>
</dbReference>
<dbReference type="PANTHER" id="PTHR43038">
    <property type="entry name" value="ATP-BINDING CASSETTE, SUB-FAMILY H, MEMBER 1"/>
    <property type="match status" value="1"/>
</dbReference>
<dbReference type="Gene3D" id="3.40.50.300">
    <property type="entry name" value="P-loop containing nucleotide triphosphate hydrolases"/>
    <property type="match status" value="1"/>
</dbReference>
<organism evidence="4 5">
    <name type="scientific">Rarobacter faecitabidus</name>
    <dbReference type="NCBI Taxonomy" id="13243"/>
    <lineage>
        <taxon>Bacteria</taxon>
        <taxon>Bacillati</taxon>
        <taxon>Actinomycetota</taxon>
        <taxon>Actinomycetes</taxon>
        <taxon>Micrococcales</taxon>
        <taxon>Rarobacteraceae</taxon>
        <taxon>Rarobacter</taxon>
    </lineage>
</organism>
<dbReference type="Pfam" id="PF00005">
    <property type="entry name" value="ABC_tran"/>
    <property type="match status" value="1"/>
</dbReference>
<keyword evidence="5" id="KW-1185">Reference proteome</keyword>
<dbReference type="InterPro" id="IPR017871">
    <property type="entry name" value="ABC_transporter-like_CS"/>
</dbReference>
<dbReference type="SMART" id="SM00382">
    <property type="entry name" value="AAA"/>
    <property type="match status" value="1"/>
</dbReference>
<dbReference type="Proteomes" id="UP000315389">
    <property type="component" value="Unassembled WGS sequence"/>
</dbReference>
<dbReference type="PROSITE" id="PS00211">
    <property type="entry name" value="ABC_TRANSPORTER_1"/>
    <property type="match status" value="1"/>
</dbReference>
<protein>
    <submittedName>
        <fullName evidence="4">ABC-2 type transport system ATP-binding protein</fullName>
    </submittedName>
</protein>
<dbReference type="EMBL" id="VFOS01000005">
    <property type="protein sequence ID" value="TQL57209.1"/>
    <property type="molecule type" value="Genomic_DNA"/>
</dbReference>
<name>A0A542ZA39_RARFA</name>
<dbReference type="PROSITE" id="PS50893">
    <property type="entry name" value="ABC_TRANSPORTER_2"/>
    <property type="match status" value="1"/>
</dbReference>
<evidence type="ECO:0000256" key="1">
    <source>
        <dbReference type="ARBA" id="ARBA00022741"/>
    </source>
</evidence>
<dbReference type="InterPro" id="IPR003593">
    <property type="entry name" value="AAA+_ATPase"/>
</dbReference>
<reference evidence="4 5" key="1">
    <citation type="submission" date="2019-06" db="EMBL/GenBank/DDBJ databases">
        <title>Sequencing the genomes of 1000 actinobacteria strains.</title>
        <authorList>
            <person name="Klenk H.-P."/>
        </authorList>
    </citation>
    <scope>NUCLEOTIDE SEQUENCE [LARGE SCALE GENOMIC DNA]</scope>
    <source>
        <strain evidence="4 5">DSM 4813</strain>
    </source>
</reference>
<proteinExistence type="predicted"/>
<dbReference type="InterPro" id="IPR027417">
    <property type="entry name" value="P-loop_NTPase"/>
</dbReference>
<evidence type="ECO:0000256" key="2">
    <source>
        <dbReference type="ARBA" id="ARBA00022840"/>
    </source>
</evidence>
<dbReference type="OrthoDB" id="9804819at2"/>
<evidence type="ECO:0000259" key="3">
    <source>
        <dbReference type="PROSITE" id="PS50893"/>
    </source>
</evidence>
<accession>A0A542ZA39</accession>
<keyword evidence="1" id="KW-0547">Nucleotide-binding</keyword>
<feature type="domain" description="ABC transporter" evidence="3">
    <location>
        <begin position="19"/>
        <end position="246"/>
    </location>
</feature>
<gene>
    <name evidence="4" type="ORF">FB461_2330</name>
</gene>
<evidence type="ECO:0000313" key="4">
    <source>
        <dbReference type="EMBL" id="TQL57209.1"/>
    </source>
</evidence>